<keyword evidence="3" id="KW-1185">Reference proteome</keyword>
<name>A0A0N0BQK0_9EURY</name>
<evidence type="ECO:0000259" key="1">
    <source>
        <dbReference type="Pfam" id="PF24349"/>
    </source>
</evidence>
<accession>A0A0N0BQK0</accession>
<comment type="caution">
    <text evidence="2">The sequence shown here is derived from an EMBL/GenBank/DDBJ whole genome shotgun (WGS) entry which is preliminary data.</text>
</comment>
<dbReference type="Proteomes" id="UP000037747">
    <property type="component" value="Unassembled WGS sequence"/>
</dbReference>
<proteinExistence type="predicted"/>
<dbReference type="PATRIC" id="fig|1705389.3.peg.51"/>
<reference evidence="2 3" key="1">
    <citation type="submission" date="2015-08" db="EMBL/GenBank/DDBJ databases">
        <title>Genomes of Isolates from Cabo Rojo, PR.</title>
        <authorList>
            <person name="Sanchez-Nieves R.L."/>
            <person name="Montalvo-Rodriguez R."/>
        </authorList>
    </citation>
    <scope>NUCLEOTIDE SEQUENCE [LARGE SCALE GENOMIC DNA]</scope>
    <source>
        <strain evidence="2 3">5</strain>
    </source>
</reference>
<dbReference type="InterPro" id="IPR055931">
    <property type="entry name" value="DUF7509"/>
</dbReference>
<dbReference type="AlphaFoldDB" id="A0A0N0BQK0"/>
<dbReference type="OrthoDB" id="202387at2157"/>
<dbReference type="Pfam" id="PF24349">
    <property type="entry name" value="DUF7509"/>
    <property type="match status" value="1"/>
</dbReference>
<evidence type="ECO:0000313" key="2">
    <source>
        <dbReference type="EMBL" id="KOX95323.1"/>
    </source>
</evidence>
<sequence>MRQRIIDNLSRAVGDSEALAPVQREQFLVYLMGPYRTFDVDALLPADADIETDAPSFATWDETSGEYAEDEVLRLLQETRDCLRDRGFNAFLAIDVGIPLDEMDAATQSIAFAQASNATIFIAPQVGDNLGVGIEIGSVLEDLLSTDGMQGPAADATPPERARRVMVATEPSVRSAMLGAVHTRWDASVRTFTDAADCCRLCAQFCTHIQNGELYGSLDRLD</sequence>
<evidence type="ECO:0000313" key="3">
    <source>
        <dbReference type="Proteomes" id="UP000037747"/>
    </source>
</evidence>
<organism evidence="2 3">
    <name type="scientific">Halorubrum tropicale</name>
    <dbReference type="NCBI Taxonomy" id="1765655"/>
    <lineage>
        <taxon>Archaea</taxon>
        <taxon>Methanobacteriati</taxon>
        <taxon>Methanobacteriota</taxon>
        <taxon>Stenosarchaea group</taxon>
        <taxon>Halobacteria</taxon>
        <taxon>Halobacteriales</taxon>
        <taxon>Haloferacaceae</taxon>
        <taxon>Halorubrum</taxon>
    </lineage>
</organism>
<dbReference type="EMBL" id="LIST01000008">
    <property type="protein sequence ID" value="KOX95323.1"/>
    <property type="molecule type" value="Genomic_DNA"/>
</dbReference>
<dbReference type="RefSeq" id="WP_053772932.1">
    <property type="nucleotide sequence ID" value="NZ_LIST01000008.1"/>
</dbReference>
<gene>
    <name evidence="2" type="ORF">AMR74_15400</name>
</gene>
<feature type="domain" description="DUF7509" evidence="1">
    <location>
        <begin position="2"/>
        <end position="222"/>
    </location>
</feature>
<protein>
    <recommendedName>
        <fullName evidence="1">DUF7509 domain-containing protein</fullName>
    </recommendedName>
</protein>